<dbReference type="InterPro" id="IPR052893">
    <property type="entry name" value="TCS_response_regulator"/>
</dbReference>
<dbReference type="InterPro" id="IPR001789">
    <property type="entry name" value="Sig_transdc_resp-reg_receiver"/>
</dbReference>
<dbReference type="SMART" id="SM00448">
    <property type="entry name" value="REC"/>
    <property type="match status" value="1"/>
</dbReference>
<evidence type="ECO:0000313" key="4">
    <source>
        <dbReference type="Proteomes" id="UP000006050"/>
    </source>
</evidence>
<evidence type="ECO:0000256" key="1">
    <source>
        <dbReference type="PROSITE-ProRule" id="PRU00169"/>
    </source>
</evidence>
<dbReference type="InterPro" id="IPR011006">
    <property type="entry name" value="CheY-like_superfamily"/>
</dbReference>
<dbReference type="STRING" id="866536.Belba_2540"/>
<dbReference type="Pfam" id="PF00072">
    <property type="entry name" value="Response_reg"/>
    <property type="match status" value="1"/>
</dbReference>
<dbReference type="AlphaFoldDB" id="I3Z775"/>
<keyword evidence="4" id="KW-1185">Reference proteome</keyword>
<dbReference type="SUPFAM" id="SSF52172">
    <property type="entry name" value="CheY-like"/>
    <property type="match status" value="1"/>
</dbReference>
<protein>
    <submittedName>
        <fullName evidence="3">CheY-like receiver domain-containing protein</fullName>
    </submittedName>
</protein>
<dbReference type="EMBL" id="CP003281">
    <property type="protein sequence ID" value="AFL85093.1"/>
    <property type="molecule type" value="Genomic_DNA"/>
</dbReference>
<accession>I3Z775</accession>
<dbReference type="KEGG" id="bbd:Belba_2540"/>
<dbReference type="Gene3D" id="3.40.50.2300">
    <property type="match status" value="1"/>
</dbReference>
<dbReference type="RefSeq" id="WP_014773048.1">
    <property type="nucleotide sequence ID" value="NC_018010.1"/>
</dbReference>
<reference evidence="4" key="1">
    <citation type="submission" date="2012-06" db="EMBL/GenBank/DDBJ databases">
        <title>The complete genome of Belliella baltica DSM 15883.</title>
        <authorList>
            <person name="Lucas S."/>
            <person name="Copeland A."/>
            <person name="Lapidus A."/>
            <person name="Goodwin L."/>
            <person name="Pitluck S."/>
            <person name="Peters L."/>
            <person name="Mikhailova N."/>
            <person name="Davenport K."/>
            <person name="Kyrpides N."/>
            <person name="Mavromatis K."/>
            <person name="Pagani I."/>
            <person name="Ivanova N."/>
            <person name="Ovchinnikova G."/>
            <person name="Zeytun A."/>
            <person name="Detter J.C."/>
            <person name="Han C."/>
            <person name="Land M."/>
            <person name="Hauser L."/>
            <person name="Markowitz V."/>
            <person name="Cheng J.-F."/>
            <person name="Hugenholtz P."/>
            <person name="Woyke T."/>
            <person name="Wu D."/>
            <person name="Tindall B."/>
            <person name="Pomrenke H."/>
            <person name="Brambilla E."/>
            <person name="Klenk H.-P."/>
            <person name="Eisen J.A."/>
        </authorList>
    </citation>
    <scope>NUCLEOTIDE SEQUENCE [LARGE SCALE GENOMIC DNA]</scope>
    <source>
        <strain evidence="4">DSM 15883 / CIP 108006 / LMG 21964 / BA134</strain>
    </source>
</reference>
<dbReference type="OrthoDB" id="1524091at2"/>
<dbReference type="PANTHER" id="PTHR44520">
    <property type="entry name" value="RESPONSE REGULATOR RCP1-RELATED"/>
    <property type="match status" value="1"/>
</dbReference>
<feature type="domain" description="Response regulatory" evidence="2">
    <location>
        <begin position="9"/>
        <end position="138"/>
    </location>
</feature>
<feature type="modified residue" description="4-aspartylphosphate" evidence="1">
    <location>
        <position position="68"/>
    </location>
</feature>
<proteinExistence type="predicted"/>
<keyword evidence="1" id="KW-0597">Phosphoprotein</keyword>
<dbReference type="GO" id="GO:0000160">
    <property type="term" value="P:phosphorelay signal transduction system"/>
    <property type="evidence" value="ECO:0007669"/>
    <property type="project" value="InterPro"/>
</dbReference>
<name>I3Z775_BELBD</name>
<dbReference type="PROSITE" id="PS50110">
    <property type="entry name" value="RESPONSE_REGULATORY"/>
    <property type="match status" value="1"/>
</dbReference>
<dbReference type="PANTHER" id="PTHR44520:SF2">
    <property type="entry name" value="RESPONSE REGULATOR RCP1"/>
    <property type="match status" value="1"/>
</dbReference>
<dbReference type="HOGENOM" id="CLU_000445_69_17_10"/>
<evidence type="ECO:0000313" key="3">
    <source>
        <dbReference type="EMBL" id="AFL85093.1"/>
    </source>
</evidence>
<organism evidence="3 4">
    <name type="scientific">Belliella baltica (strain DSM 15883 / CIP 108006 / LMG 21964 / BA134)</name>
    <dbReference type="NCBI Taxonomy" id="866536"/>
    <lineage>
        <taxon>Bacteria</taxon>
        <taxon>Pseudomonadati</taxon>
        <taxon>Bacteroidota</taxon>
        <taxon>Cytophagia</taxon>
        <taxon>Cytophagales</taxon>
        <taxon>Cyclobacteriaceae</taxon>
        <taxon>Belliella</taxon>
    </lineage>
</organism>
<dbReference type="Proteomes" id="UP000006050">
    <property type="component" value="Chromosome"/>
</dbReference>
<gene>
    <name evidence="3" type="ordered locus">Belba_2540</name>
</gene>
<evidence type="ECO:0000259" key="2">
    <source>
        <dbReference type="PROSITE" id="PS50110"/>
    </source>
</evidence>
<sequence length="142" mass="16365">MNSLNDFDCILLIDDDPIINFVTNRFLRKAGYQNEIIKFEHSLEGFDYVKAVLTSFDLGPCSVLIFLDINMPVLNGWGFLEQFEKLPAKAKEVFRIVILTSSYDPKDIKMANDDKNVSGYVVKPLSIFRIGEVEDYLEKLRF</sequence>
<dbReference type="eggNOG" id="COG2197">
    <property type="taxonomic scope" value="Bacteria"/>
</dbReference>